<feature type="compositionally biased region" description="Acidic residues" evidence="1">
    <location>
        <begin position="213"/>
        <end position="232"/>
    </location>
</feature>
<dbReference type="Proteomes" id="UP000009096">
    <property type="component" value="Chromosome 7"/>
</dbReference>
<gene>
    <name evidence="2" type="ORF">FVEG_11619</name>
</gene>
<dbReference type="AlphaFoldDB" id="W7MZ90"/>
<dbReference type="EMBL" id="CM000584">
    <property type="protein sequence ID" value="EWG53135.1"/>
    <property type="molecule type" value="Genomic_DNA"/>
</dbReference>
<feature type="compositionally biased region" description="Polar residues" evidence="1">
    <location>
        <begin position="515"/>
        <end position="526"/>
    </location>
</feature>
<feature type="compositionally biased region" description="Polar residues" evidence="1">
    <location>
        <begin position="472"/>
        <end position="487"/>
    </location>
</feature>
<keyword evidence="3" id="KW-1185">Reference proteome</keyword>
<reference evidence="2 3" key="1">
    <citation type="journal article" date="2010" name="Nature">
        <title>Comparative genomics reveals mobile pathogenicity chromosomes in Fusarium.</title>
        <authorList>
            <person name="Ma L.J."/>
            <person name="van der Does H.C."/>
            <person name="Borkovich K.A."/>
            <person name="Coleman J.J."/>
            <person name="Daboussi M.J."/>
            <person name="Di Pietro A."/>
            <person name="Dufresne M."/>
            <person name="Freitag M."/>
            <person name="Grabherr M."/>
            <person name="Henrissat B."/>
            <person name="Houterman P.M."/>
            <person name="Kang S."/>
            <person name="Shim W.B."/>
            <person name="Woloshuk C."/>
            <person name="Xie X."/>
            <person name="Xu J.R."/>
            <person name="Antoniw J."/>
            <person name="Baker S.E."/>
            <person name="Bluhm B.H."/>
            <person name="Breakspear A."/>
            <person name="Brown D.W."/>
            <person name="Butchko R.A."/>
            <person name="Chapman S."/>
            <person name="Coulson R."/>
            <person name="Coutinho P.M."/>
            <person name="Danchin E.G."/>
            <person name="Diener A."/>
            <person name="Gale L.R."/>
            <person name="Gardiner D.M."/>
            <person name="Goff S."/>
            <person name="Hammond-Kosack K.E."/>
            <person name="Hilburn K."/>
            <person name="Hua-Van A."/>
            <person name="Jonkers W."/>
            <person name="Kazan K."/>
            <person name="Kodira C.D."/>
            <person name="Koehrsen M."/>
            <person name="Kumar L."/>
            <person name="Lee Y.H."/>
            <person name="Li L."/>
            <person name="Manners J.M."/>
            <person name="Miranda-Saavedra D."/>
            <person name="Mukherjee M."/>
            <person name="Park G."/>
            <person name="Park J."/>
            <person name="Park S.Y."/>
            <person name="Proctor R.H."/>
            <person name="Regev A."/>
            <person name="Ruiz-Roldan M.C."/>
            <person name="Sain D."/>
            <person name="Sakthikumar S."/>
            <person name="Sykes S."/>
            <person name="Schwartz D.C."/>
            <person name="Turgeon B.G."/>
            <person name="Wapinski I."/>
            <person name="Yoder O."/>
            <person name="Young S."/>
            <person name="Zeng Q."/>
            <person name="Zhou S."/>
            <person name="Galagan J."/>
            <person name="Cuomo C.A."/>
            <person name="Kistler H.C."/>
            <person name="Rep M."/>
        </authorList>
    </citation>
    <scope>NUCLEOTIDE SEQUENCE [LARGE SCALE GENOMIC DNA]</scope>
    <source>
        <strain evidence="3">M3125 / FGSC 7600</strain>
    </source>
</reference>
<dbReference type="OrthoDB" id="409136at2759"/>
<organism evidence="2 3">
    <name type="scientific">Gibberella moniliformis (strain M3125 / FGSC 7600)</name>
    <name type="common">Maize ear and stalk rot fungus</name>
    <name type="synonym">Fusarium verticillioides</name>
    <dbReference type="NCBI Taxonomy" id="334819"/>
    <lineage>
        <taxon>Eukaryota</taxon>
        <taxon>Fungi</taxon>
        <taxon>Dikarya</taxon>
        <taxon>Ascomycota</taxon>
        <taxon>Pezizomycotina</taxon>
        <taxon>Sordariomycetes</taxon>
        <taxon>Hypocreomycetidae</taxon>
        <taxon>Hypocreales</taxon>
        <taxon>Nectriaceae</taxon>
        <taxon>Fusarium</taxon>
        <taxon>Fusarium fujikuroi species complex</taxon>
    </lineage>
</organism>
<proteinExistence type="predicted"/>
<feature type="region of interest" description="Disordered" evidence="1">
    <location>
        <begin position="263"/>
        <end position="296"/>
    </location>
</feature>
<dbReference type="EMBL" id="DS022258">
    <property type="protein sequence ID" value="EWG53135.1"/>
    <property type="molecule type" value="Genomic_DNA"/>
</dbReference>
<dbReference type="KEGG" id="fvr:FVEG_11619"/>
<dbReference type="RefSeq" id="XP_018759326.1">
    <property type="nucleotide sequence ID" value="XM_018900945.1"/>
</dbReference>
<feature type="region of interest" description="Disordered" evidence="1">
    <location>
        <begin position="460"/>
        <end position="488"/>
    </location>
</feature>
<protein>
    <submittedName>
        <fullName evidence="2">Uncharacterized protein</fullName>
    </submittedName>
</protein>
<feature type="compositionally biased region" description="Basic and acidic residues" evidence="1">
    <location>
        <begin position="887"/>
        <end position="902"/>
    </location>
</feature>
<name>W7MZ90_GIBM7</name>
<feature type="region of interest" description="Disordered" evidence="1">
    <location>
        <begin position="846"/>
        <end position="902"/>
    </location>
</feature>
<evidence type="ECO:0000313" key="3">
    <source>
        <dbReference type="Proteomes" id="UP000009096"/>
    </source>
</evidence>
<feature type="compositionally biased region" description="Basic and acidic residues" evidence="1">
    <location>
        <begin position="530"/>
        <end position="548"/>
    </location>
</feature>
<feature type="region of interest" description="Disordered" evidence="1">
    <location>
        <begin position="515"/>
        <end position="580"/>
    </location>
</feature>
<accession>W7MZ90</accession>
<evidence type="ECO:0000256" key="1">
    <source>
        <dbReference type="SAM" id="MobiDB-lite"/>
    </source>
</evidence>
<dbReference type="eggNOG" id="KOG0909">
    <property type="taxonomic scope" value="Eukaryota"/>
</dbReference>
<feature type="region of interest" description="Disordered" evidence="1">
    <location>
        <begin position="594"/>
        <end position="614"/>
    </location>
</feature>
<dbReference type="STRING" id="334819.W7MZ90"/>
<feature type="region of interest" description="Disordered" evidence="1">
    <location>
        <begin position="203"/>
        <end position="249"/>
    </location>
</feature>
<sequence length="902" mass="100102">MPFPRILRLQDDKWNNPEDSIGTFIGYLRGGRYRCWEAAGPARQAFRELSPDIKDFLETSGIPPSDVVSWSIYMIGHNESNAAPKLLICSTDAKTRKDIRQLIKDSKIMDKYPGIGIGDVSALPDRPVIKELSREAIEALLPFGCDVDGAVVADGSEPALGKRIFIVNPNDFSLRPATTGPIILQDDRCYQLTVAHVFRHKRELDRSSSQQMAEDDCDFEGMSDDEGDEENQRDEITSKGSATSGEIDSDKASFEASLDAFSLDKHPSSSSEGLSSDHLDSGNDPPLSVEVPEENPGFGEIDVSQLQFFGRLVLSSLTGSNPSLDYALIETSRIPEDAQKSSTVTDSVVSNIGEIESDDIRIVAMLWPYCTVEGRLTATPSYIRLPGQRTFQEVYPIRLGKPLRDGDCGAAVYGKADSRFYGHIVAGGPGTSIAYVVLAGEISRDIQARSGFGLIWMPQQEGQQQHSEDNLQRSTGSHPDSTASEVSSIRHLGTWEPEEPQGDWHLRSIEVQQKPNSQLSQSTFINSRPVPEHKTGYHYSGKNDEGKLADSQPPLDWSTIPGASSGPQTRRKNTGPTASLGQQFRWPRTITYASPASGKLPERQTSHSADSSNYLLPGRIRSGYMSHFSSHTSPATVHPAELTAGLSLEASVDITQGVRRRTRNLSSSLSHSEPSSSGAQRDEVASCLIRISVLPREFEDACETCIFWLLSPEKFSSTEWQECRSRKEGISHIISHAIAHHGLIRGRDPQYPARKYLASCQSSDPFVNMKGDCVKCSSLSEWNEADFADFTHHGVVLCLRCWQRFDKKEMNEHLAGPLCDFSAEHPKAKKVWILYTAFCSETLMPSKPPESVAQQESPYQRYPRELRKRRQQELEPKGEISPYQKAAMERNTDYRSADGRYM</sequence>
<evidence type="ECO:0000313" key="2">
    <source>
        <dbReference type="EMBL" id="EWG53135.1"/>
    </source>
</evidence>
<feature type="compositionally biased region" description="Polar residues" evidence="1">
    <location>
        <begin position="561"/>
        <end position="580"/>
    </location>
</feature>
<dbReference type="GeneID" id="30069123"/>
<dbReference type="VEuPathDB" id="FungiDB:FVEG_11619"/>